<reference evidence="4 5" key="1">
    <citation type="journal article" date="2024" name="BMC Biol.">
        <title>Comparative genomics of Ascetosporea gives new insight into the evolutionary basis for animal parasitism in Rhizaria.</title>
        <authorList>
            <person name="Hiltunen Thoren M."/>
            <person name="Onut-Brannstrom I."/>
            <person name="Alfjorden A."/>
            <person name="Peckova H."/>
            <person name="Swords F."/>
            <person name="Hooper C."/>
            <person name="Holzer A.S."/>
            <person name="Bass D."/>
            <person name="Burki F."/>
        </authorList>
    </citation>
    <scope>NUCLEOTIDE SEQUENCE [LARGE SCALE GENOMIC DNA]</scope>
    <source>
        <strain evidence="4">20-A016</strain>
    </source>
</reference>
<sequence length="80" mass="8785">MVTLSTTDFFFPLVDDPYRQGGIAAANVLSDLYSLGVRHVDTVLMSLALSLEMDVVVRKKVAALMIEGFNDKCKEAGKDF</sequence>
<dbReference type="SUPFAM" id="SSF55326">
    <property type="entry name" value="PurM N-terminal domain-like"/>
    <property type="match status" value="1"/>
</dbReference>
<keyword evidence="1" id="KW-0547">Nucleotide-binding</keyword>
<dbReference type="InterPro" id="IPR016188">
    <property type="entry name" value="PurM-like_N"/>
</dbReference>
<dbReference type="Gene3D" id="3.30.1330.10">
    <property type="entry name" value="PurM-like, N-terminal domain"/>
    <property type="match status" value="1"/>
</dbReference>
<keyword evidence="2" id="KW-0067">ATP-binding</keyword>
<keyword evidence="5" id="KW-1185">Reference proteome</keyword>
<evidence type="ECO:0000259" key="3">
    <source>
        <dbReference type="Pfam" id="PF00586"/>
    </source>
</evidence>
<dbReference type="EMBL" id="JBDODL010000460">
    <property type="protein sequence ID" value="MES1919959.1"/>
    <property type="molecule type" value="Genomic_DNA"/>
</dbReference>
<evidence type="ECO:0000313" key="5">
    <source>
        <dbReference type="Proteomes" id="UP001439008"/>
    </source>
</evidence>
<protein>
    <recommendedName>
        <fullName evidence="3">PurM-like N-terminal domain-containing protein</fullName>
    </recommendedName>
</protein>
<comment type="caution">
    <text evidence="4">The sequence shown here is derived from an EMBL/GenBank/DDBJ whole genome shotgun (WGS) entry which is preliminary data.</text>
</comment>
<dbReference type="Pfam" id="PF00586">
    <property type="entry name" value="AIRS"/>
    <property type="match status" value="1"/>
</dbReference>
<dbReference type="PANTHER" id="PTHR10256">
    <property type="entry name" value="SELENIDE, WATER DIKINASE"/>
    <property type="match status" value="1"/>
</dbReference>
<accession>A0ABV2AKE7</accession>
<dbReference type="Proteomes" id="UP001439008">
    <property type="component" value="Unassembled WGS sequence"/>
</dbReference>
<dbReference type="PANTHER" id="PTHR10256:SF0">
    <property type="entry name" value="INACTIVE SELENIDE, WATER DIKINASE-LIKE PROTEIN-RELATED"/>
    <property type="match status" value="1"/>
</dbReference>
<evidence type="ECO:0000313" key="4">
    <source>
        <dbReference type="EMBL" id="MES1919959.1"/>
    </source>
</evidence>
<organism evidence="4 5">
    <name type="scientific">Bonamia ostreae</name>
    <dbReference type="NCBI Taxonomy" id="126728"/>
    <lineage>
        <taxon>Eukaryota</taxon>
        <taxon>Sar</taxon>
        <taxon>Rhizaria</taxon>
        <taxon>Endomyxa</taxon>
        <taxon>Ascetosporea</taxon>
        <taxon>Haplosporida</taxon>
        <taxon>Bonamia</taxon>
    </lineage>
</organism>
<evidence type="ECO:0000256" key="2">
    <source>
        <dbReference type="ARBA" id="ARBA00022840"/>
    </source>
</evidence>
<feature type="domain" description="PurM-like N-terminal" evidence="3">
    <location>
        <begin position="4"/>
        <end position="77"/>
    </location>
</feature>
<evidence type="ECO:0000256" key="1">
    <source>
        <dbReference type="ARBA" id="ARBA00022741"/>
    </source>
</evidence>
<name>A0ABV2AKE7_9EUKA</name>
<dbReference type="InterPro" id="IPR004536">
    <property type="entry name" value="SPS/SelD"/>
</dbReference>
<proteinExistence type="predicted"/>
<dbReference type="InterPro" id="IPR036921">
    <property type="entry name" value="PurM-like_N_sf"/>
</dbReference>
<gene>
    <name evidence="4" type="ORF">MHBO_001701</name>
</gene>